<organism evidence="2 3">
    <name type="scientific">Hydrococcus rivularis NIES-593</name>
    <dbReference type="NCBI Taxonomy" id="1921803"/>
    <lineage>
        <taxon>Bacteria</taxon>
        <taxon>Bacillati</taxon>
        <taxon>Cyanobacteriota</taxon>
        <taxon>Cyanophyceae</taxon>
        <taxon>Pleurocapsales</taxon>
        <taxon>Hydrococcaceae</taxon>
        <taxon>Hydrococcus</taxon>
    </lineage>
</organism>
<proteinExistence type="predicted"/>
<reference evidence="2 3" key="1">
    <citation type="submission" date="2016-11" db="EMBL/GenBank/DDBJ databases">
        <title>Draft Genome Sequences of Nine Cyanobacterial Strains from Diverse Habitats.</title>
        <authorList>
            <person name="Zhu T."/>
            <person name="Hou S."/>
            <person name="Lu X."/>
            <person name="Hess W.R."/>
        </authorList>
    </citation>
    <scope>NUCLEOTIDE SEQUENCE [LARGE SCALE GENOMIC DNA]</scope>
    <source>
        <strain evidence="2 3">NIES-593</strain>
    </source>
</reference>
<dbReference type="EMBL" id="MRCB01000022">
    <property type="protein sequence ID" value="OKH21212.1"/>
    <property type="molecule type" value="Genomic_DNA"/>
</dbReference>
<sequence>MKNGIALVVGSFSASADPLNEPKPLPQVDASPSSSLDTIEVGDRNRESCFPTNPQGTVTNYSESSNENEFEPLDKGFKLDFRLETILGVSANSMHRKYLFLTSRRRRLL</sequence>
<evidence type="ECO:0000256" key="1">
    <source>
        <dbReference type="SAM" id="MobiDB-lite"/>
    </source>
</evidence>
<keyword evidence="3" id="KW-1185">Reference proteome</keyword>
<evidence type="ECO:0000313" key="3">
    <source>
        <dbReference type="Proteomes" id="UP000186868"/>
    </source>
</evidence>
<dbReference type="AlphaFoldDB" id="A0A1U7HC82"/>
<comment type="caution">
    <text evidence="2">The sequence shown here is derived from an EMBL/GenBank/DDBJ whole genome shotgun (WGS) entry which is preliminary data.</text>
</comment>
<accession>A0A1U7HC82</accession>
<dbReference type="RefSeq" id="WP_073600628.1">
    <property type="nucleotide sequence ID" value="NZ_MRCB01000022.1"/>
</dbReference>
<feature type="region of interest" description="Disordered" evidence="1">
    <location>
        <begin position="15"/>
        <end position="69"/>
    </location>
</feature>
<evidence type="ECO:0000313" key="2">
    <source>
        <dbReference type="EMBL" id="OKH21212.1"/>
    </source>
</evidence>
<feature type="compositionally biased region" description="Polar residues" evidence="1">
    <location>
        <begin position="50"/>
        <end position="59"/>
    </location>
</feature>
<gene>
    <name evidence="2" type="ORF">NIES593_16485</name>
</gene>
<name>A0A1U7HC82_9CYAN</name>
<protein>
    <submittedName>
        <fullName evidence="2">Uncharacterized protein</fullName>
    </submittedName>
</protein>
<dbReference type="Proteomes" id="UP000186868">
    <property type="component" value="Unassembled WGS sequence"/>
</dbReference>